<proteinExistence type="predicted"/>
<feature type="binding site" evidence="1">
    <location>
        <position position="978"/>
    </location>
    <ligand>
        <name>Zn(2+)</name>
        <dbReference type="ChEBI" id="CHEBI:29105"/>
    </ligand>
</feature>
<keyword evidence="2" id="KW-0472">Membrane</keyword>
<accession>A0A447GLA6</accession>
<evidence type="ECO:0000256" key="1">
    <source>
        <dbReference type="PIRSR" id="PIRSR607822-1"/>
    </source>
</evidence>
<reference evidence="5" key="1">
    <citation type="submission" date="2018-02" db="EMBL/GenBank/DDBJ databases">
        <authorList>
            <person name="Seth-Smith MB H."/>
            <person name="Seth-Smith H."/>
        </authorList>
    </citation>
    <scope>NUCLEOTIDE SEQUENCE [LARGE SCALE GENOMIC DNA]</scope>
</reference>
<gene>
    <name evidence="4" type="ORF">MB901379_04782</name>
</gene>
<evidence type="ECO:0000259" key="3">
    <source>
        <dbReference type="Pfam" id="PF13575"/>
    </source>
</evidence>
<dbReference type="EMBL" id="LR130759">
    <property type="protein sequence ID" value="VDM91165.1"/>
    <property type="molecule type" value="Genomic_DNA"/>
</dbReference>
<feature type="transmembrane region" description="Helical" evidence="2">
    <location>
        <begin position="761"/>
        <end position="784"/>
    </location>
</feature>
<dbReference type="PRINTS" id="PR01955">
    <property type="entry name" value="LANCFRANKIA"/>
</dbReference>
<feature type="domain" description="Lantibiotic biosynthesis protein dehydration" evidence="3">
    <location>
        <begin position="219"/>
        <end position="590"/>
    </location>
</feature>
<dbReference type="InterPro" id="IPR017146">
    <property type="entry name" value="Lanti_2_LanM"/>
</dbReference>
<dbReference type="InterPro" id="IPR007822">
    <property type="entry name" value="LANC-like"/>
</dbReference>
<evidence type="ECO:0000313" key="5">
    <source>
        <dbReference type="Proteomes" id="UP000269998"/>
    </source>
</evidence>
<name>A0A447GLA6_9MYCO</name>
<dbReference type="GO" id="GO:0005975">
    <property type="term" value="P:carbohydrate metabolic process"/>
    <property type="evidence" value="ECO:0007669"/>
    <property type="project" value="InterPro"/>
</dbReference>
<dbReference type="AlphaFoldDB" id="A0A447GLA6"/>
<dbReference type="OrthoDB" id="9148343at2"/>
<dbReference type="GO" id="GO:0031179">
    <property type="term" value="P:peptide modification"/>
    <property type="evidence" value="ECO:0007669"/>
    <property type="project" value="InterPro"/>
</dbReference>
<dbReference type="PIRSF" id="PIRSF037228">
    <property type="entry name" value="Lant_mod_RumM"/>
    <property type="match status" value="1"/>
</dbReference>
<dbReference type="RefSeq" id="WP_158018726.1">
    <property type="nucleotide sequence ID" value="NZ_CBCSKE010000035.1"/>
</dbReference>
<protein>
    <submittedName>
        <fullName evidence="4">Type 2 lantibiotic biosynthesis protein LanM</fullName>
    </submittedName>
</protein>
<dbReference type="InterPro" id="IPR025410">
    <property type="entry name" value="Lant_dehyd"/>
</dbReference>
<organism evidence="4 5">
    <name type="scientific">Mycobacterium basiliense</name>
    <dbReference type="NCBI Taxonomy" id="2094119"/>
    <lineage>
        <taxon>Bacteria</taxon>
        <taxon>Bacillati</taxon>
        <taxon>Actinomycetota</taxon>
        <taxon>Actinomycetes</taxon>
        <taxon>Mycobacteriales</taxon>
        <taxon>Mycobacteriaceae</taxon>
        <taxon>Mycobacterium</taxon>
    </lineage>
</organism>
<dbReference type="NCBIfam" id="TIGR03897">
    <property type="entry name" value="lanti_2_LanM"/>
    <property type="match status" value="1"/>
</dbReference>
<dbReference type="Pfam" id="PF13575">
    <property type="entry name" value="DUF4135"/>
    <property type="match status" value="1"/>
</dbReference>
<sequence length="1060" mass="115108">MEEFYQRLIYRAATIDELLSDAFEPLPGQKADSELAARRLASWCQASASGDWSLFTHRLAADGLALEGVLAKFATARRDAARPAPPWFGDAVWIGEALHSSTTIASDIASDIASEPLASEPLASEVDSCAFEDLLEPVIRGAESRLWRHVGSRVAADVGEQARACLRRSLVAELSNLTAPAIYEQFTKARDDSRSTVRYPEFVADMRAYGFRRLFDDKPVLLRLMASLTRQWIDTSGELIARLGADLPAIRHGLLGADTCCEVTSIDGGLSDPHNFGRTVHIIGFADGSRVVYKPKDLEVDVAWHALIERLNRDAPIELRAARVLARTGYGWTEFVDHTSCPDPQGFQAYFQRAGAWLALFHCFAGSDMHQENIIAAGDHPMPIDLEMVLQFAEPPGADADSGAGRAYHTAMEKLRDSVLSVGLLPTYGKHSHSAFSIGGMISHSTPRIGLTWIDVNSDTMRPAKIAEIEAISNLPQARGQHARFGDHIDDFRSGFTEYATFLQRQRPNDLFEGFAGLTVRKVARPTRFYHMLVQRLKDHRTMEDGVTWSAQADFIARLADWQQDNDPLWPLQRLERAAVVQLNVPHFVMTSDGHEIRDATGASIPVKGMSGLDRARARLGDLDEMEVAWQAEIIRLSTSTGISPHGSATTPVRRVDVSNAASREIFMAEADRAARSLFEHAYLESSAAAWIGLDWLGDSEVSHLVPLGDDLYNGSCGIALFLAAHTAVTTADSSTSLAYAAMSRLRETLRGRNAPKMARLLGLGAGFGVGSIVYGLAVIAALLEDDDVLSDAQRAAQLITPDVISADRQLDVLGGSAGAILGLLRLYRQTGCGDALERAIKCGQHLLAQQRVGTVGRRSWPAPGSGSALGGMSHGAAGFAYALAALAAATGSAEFASASQECIAFENATFEAEHSSWRDTEGAGARGEWCHGLPGIGLARAAMIKHTAAGGRLVRADIRRALAGVEHRGLDPTDTLCCGTLGTIEFIWEAGDLLDRDDLRENAVRRLLTVAQAARSRGDYRWDNGTRRFNLGLFRGIAGVAYTMLRRVDPALPNALIWE</sequence>
<keyword evidence="2" id="KW-0812">Transmembrane</keyword>
<evidence type="ECO:0000313" key="4">
    <source>
        <dbReference type="EMBL" id="VDM91165.1"/>
    </source>
</evidence>
<dbReference type="SMART" id="SM01260">
    <property type="entry name" value="LANC_like"/>
    <property type="match status" value="1"/>
</dbReference>
<dbReference type="PRINTS" id="PR01950">
    <property type="entry name" value="LANCSUPER"/>
</dbReference>
<feature type="binding site" evidence="1">
    <location>
        <position position="931"/>
    </location>
    <ligand>
        <name>Zn(2+)</name>
        <dbReference type="ChEBI" id="CHEBI:29105"/>
    </ligand>
</feature>
<keyword evidence="2" id="KW-1133">Transmembrane helix</keyword>
<evidence type="ECO:0000256" key="2">
    <source>
        <dbReference type="SAM" id="Phobius"/>
    </source>
</evidence>
<keyword evidence="1" id="KW-0862">Zinc</keyword>
<dbReference type="Pfam" id="PF05147">
    <property type="entry name" value="LANC_like"/>
    <property type="match status" value="1"/>
</dbReference>
<dbReference type="KEGG" id="mbai:MB901379_04782"/>
<dbReference type="CDD" id="cd04792">
    <property type="entry name" value="LanM-like"/>
    <property type="match status" value="1"/>
</dbReference>
<keyword evidence="1" id="KW-0479">Metal-binding</keyword>
<dbReference type="Gene3D" id="1.50.10.10">
    <property type="match status" value="1"/>
</dbReference>
<dbReference type="GO" id="GO:0046872">
    <property type="term" value="F:metal ion binding"/>
    <property type="evidence" value="ECO:0007669"/>
    <property type="project" value="UniProtKB-KW"/>
</dbReference>
<dbReference type="InterPro" id="IPR012341">
    <property type="entry name" value="6hp_glycosidase-like_sf"/>
</dbReference>
<dbReference type="SUPFAM" id="SSF158745">
    <property type="entry name" value="LanC-like"/>
    <property type="match status" value="1"/>
</dbReference>
<feature type="transmembrane region" description="Helical" evidence="2">
    <location>
        <begin position="719"/>
        <end position="740"/>
    </location>
</feature>
<dbReference type="Proteomes" id="UP000269998">
    <property type="component" value="Chromosome"/>
</dbReference>
<keyword evidence="5" id="KW-1185">Reference proteome</keyword>